<dbReference type="EnsemblMetazoa" id="ISCW018677-RA">
    <property type="protein sequence ID" value="ISCW018677-PA"/>
    <property type="gene ID" value="ISCW018677"/>
</dbReference>
<dbReference type="EMBL" id="ABJB010984435">
    <property type="status" value="NOT_ANNOTATED_CDS"/>
    <property type="molecule type" value="Genomic_DNA"/>
</dbReference>
<feature type="compositionally biased region" description="Polar residues" evidence="2">
    <location>
        <begin position="343"/>
        <end position="362"/>
    </location>
</feature>
<sequence>MTLVIKELQGPQPGRSAALVLHNGGSSSQGFSEDDDDDVCDPVTSEESAPIAPMTPKKRCGLRCRDPAALLDTETGQADAGPSEEYLTLETTAEAGVQAPEVSKELPGPSAVTLAKDDEEDPATSPSKRLRADPRAGSTAAASAGPASAVSEPRVRHLLDPVPRWADKAGELKYIDEEPDEGVVGDVASVLLLSHHRNRSSIGPPNADFLRGDPRSRGCDARRLTLRSGAPPRTSPEDVQGPTTTSRASEEPTCVCEAAQSASPAAVRKQRFADEDPFVCTGYPRPAAAVLASAAGPSEDEQSGSRTSPASRDSTPSQSPSRLSVRLCEHRGSLPAGEETSSERSSCPASPTLSRSIPSSPVSGRKSRQQQLRTLLYSPLLLRKARSGRQHQRAAVDSSDEEAAQSGEELLSDGFRDLESMQKAYIRKKKRHGKVHQQEMLPPSKPPPMYKEFILHNKAPLWNEVSQVYQLDFGGRVTQESAKNFQIEFKGNQVMQFGRIDGNAYTLDFQYPFSALQAFAVALANVTQRLK</sequence>
<dbReference type="PaxDb" id="6945-B7PLI0"/>
<feature type="compositionally biased region" description="Low complexity" evidence="2">
    <location>
        <begin position="135"/>
        <end position="149"/>
    </location>
</feature>
<dbReference type="InterPro" id="IPR025659">
    <property type="entry name" value="Tubby-like_C"/>
</dbReference>
<reference evidence="4 6" key="1">
    <citation type="submission" date="2008-03" db="EMBL/GenBank/DDBJ databases">
        <title>Annotation of Ixodes scapularis.</title>
        <authorList>
            <consortium name="Ixodes scapularis Genome Project Consortium"/>
            <person name="Caler E."/>
            <person name="Hannick L.I."/>
            <person name="Bidwell S."/>
            <person name="Joardar V."/>
            <person name="Thiagarajan M."/>
            <person name="Amedeo P."/>
            <person name="Galinsky K.J."/>
            <person name="Schobel S."/>
            <person name="Inman J."/>
            <person name="Hostetler J."/>
            <person name="Miller J."/>
            <person name="Hammond M."/>
            <person name="Megy K."/>
            <person name="Lawson D."/>
            <person name="Kodira C."/>
            <person name="Sutton G."/>
            <person name="Meyer J."/>
            <person name="Hill C.A."/>
            <person name="Birren B."/>
            <person name="Nene V."/>
            <person name="Collins F."/>
            <person name="Alarcon-Chaidez F."/>
            <person name="Wikel S."/>
            <person name="Strausberg R."/>
        </authorList>
    </citation>
    <scope>NUCLEOTIDE SEQUENCE [LARGE SCALE GENOMIC DNA]</scope>
    <source>
        <strain evidence="6">Wikel</strain>
        <strain evidence="4">Wikel colony</strain>
    </source>
</reference>
<dbReference type="PANTHER" id="PTHR16517:SF2">
    <property type="entry name" value="TUBBY-RELATED PROTEIN 4"/>
    <property type="match status" value="1"/>
</dbReference>
<gene>
    <name evidence="4" type="ORF">IscW_ISCW018677</name>
</gene>
<protein>
    <recommendedName>
        <fullName evidence="3">Tubby C-terminal domain-containing protein</fullName>
    </recommendedName>
</protein>
<dbReference type="STRING" id="6945.B7PLI0"/>
<dbReference type="EMBL" id="ABJB010809187">
    <property type="status" value="NOT_ANNOTATED_CDS"/>
    <property type="molecule type" value="Genomic_DNA"/>
</dbReference>
<dbReference type="InterPro" id="IPR000007">
    <property type="entry name" value="Tubby_C"/>
</dbReference>
<dbReference type="VEuPathDB" id="VectorBase:ISCP_020348"/>
<proteinExistence type="inferred from homology"/>
<feature type="region of interest" description="Disordered" evidence="2">
    <location>
        <begin position="386"/>
        <end position="413"/>
    </location>
</feature>
<dbReference type="VEuPathDB" id="VectorBase:ISCP_001429"/>
<organism>
    <name type="scientific">Ixodes scapularis</name>
    <name type="common">Black-legged tick</name>
    <name type="synonym">Deer tick</name>
    <dbReference type="NCBI Taxonomy" id="6945"/>
    <lineage>
        <taxon>Eukaryota</taxon>
        <taxon>Metazoa</taxon>
        <taxon>Ecdysozoa</taxon>
        <taxon>Arthropoda</taxon>
        <taxon>Chelicerata</taxon>
        <taxon>Arachnida</taxon>
        <taxon>Acari</taxon>
        <taxon>Parasitiformes</taxon>
        <taxon>Ixodida</taxon>
        <taxon>Ixodoidea</taxon>
        <taxon>Ixodidae</taxon>
        <taxon>Ixodinae</taxon>
        <taxon>Ixodes</taxon>
    </lineage>
</organism>
<evidence type="ECO:0000313" key="5">
    <source>
        <dbReference type="EnsemblMetazoa" id="ISCW018677-PA"/>
    </source>
</evidence>
<feature type="compositionally biased region" description="Low complexity" evidence="2">
    <location>
        <begin position="84"/>
        <end position="95"/>
    </location>
</feature>
<evidence type="ECO:0000256" key="2">
    <source>
        <dbReference type="SAM" id="MobiDB-lite"/>
    </source>
</evidence>
<dbReference type="OrthoDB" id="8775810at2759"/>
<dbReference type="Proteomes" id="UP000001555">
    <property type="component" value="Unassembled WGS sequence"/>
</dbReference>
<feature type="domain" description="Tubby C-terminal" evidence="3">
    <location>
        <begin position="369"/>
        <end position="525"/>
    </location>
</feature>
<evidence type="ECO:0000313" key="4">
    <source>
        <dbReference type="EMBL" id="EEC07452.1"/>
    </source>
</evidence>
<feature type="region of interest" description="Disordered" evidence="2">
    <location>
        <begin position="198"/>
        <end position="268"/>
    </location>
</feature>
<dbReference type="HOGENOM" id="CLU_513187_0_0_1"/>
<feature type="compositionally biased region" description="Polar residues" evidence="2">
    <location>
        <begin position="304"/>
        <end position="322"/>
    </location>
</feature>
<dbReference type="Pfam" id="PF01167">
    <property type="entry name" value="Tub"/>
    <property type="match status" value="1"/>
</dbReference>
<keyword evidence="6" id="KW-1185">Reference proteome</keyword>
<feature type="region of interest" description="Disordered" evidence="2">
    <location>
        <begin position="72"/>
        <end position="155"/>
    </location>
</feature>
<evidence type="ECO:0000313" key="6">
    <source>
        <dbReference type="Proteomes" id="UP000001555"/>
    </source>
</evidence>
<accession>B7PLI0</accession>
<name>B7PLI0_IXOSC</name>
<feature type="region of interest" description="Disordered" evidence="2">
    <location>
        <begin position="292"/>
        <end position="370"/>
    </location>
</feature>
<dbReference type="PANTHER" id="PTHR16517">
    <property type="entry name" value="TUBBY-RELATED"/>
    <property type="match status" value="1"/>
</dbReference>
<dbReference type="AlphaFoldDB" id="B7PLI0"/>
<dbReference type="EMBL" id="ABJB010664874">
    <property type="status" value="NOT_ANNOTATED_CDS"/>
    <property type="molecule type" value="Genomic_DNA"/>
</dbReference>
<dbReference type="VEuPathDB" id="VectorBase:ISCI018677"/>
<evidence type="ECO:0000256" key="1">
    <source>
        <dbReference type="ARBA" id="ARBA00007129"/>
    </source>
</evidence>
<dbReference type="PRINTS" id="PR01573">
    <property type="entry name" value="SUPERTUBBY"/>
</dbReference>
<comment type="similarity">
    <text evidence="1">Belongs to the TUB family.</text>
</comment>
<feature type="compositionally biased region" description="Basic and acidic residues" evidence="2">
    <location>
        <begin position="210"/>
        <end position="223"/>
    </location>
</feature>
<dbReference type="Gene3D" id="3.20.90.10">
    <property type="entry name" value="Tubby Protein, Chain A"/>
    <property type="match status" value="1"/>
</dbReference>
<dbReference type="VEuPathDB" id="VectorBase:ISCW018677"/>
<dbReference type="InParanoid" id="B7PLI0"/>
<reference evidence="5" key="2">
    <citation type="submission" date="2020-05" db="UniProtKB">
        <authorList>
            <consortium name="EnsemblMetazoa"/>
        </authorList>
    </citation>
    <scope>IDENTIFICATION</scope>
    <source>
        <strain evidence="5">wikel</strain>
    </source>
</reference>
<dbReference type="SUPFAM" id="SSF54518">
    <property type="entry name" value="Tubby C-terminal domain-like"/>
    <property type="match status" value="1"/>
</dbReference>
<feature type="region of interest" description="Disordered" evidence="2">
    <location>
        <begin position="1"/>
        <end position="60"/>
    </location>
</feature>
<dbReference type="EMBL" id="DS740487">
    <property type="protein sequence ID" value="EEC07452.1"/>
    <property type="molecule type" value="Genomic_DNA"/>
</dbReference>
<evidence type="ECO:0000259" key="3">
    <source>
        <dbReference type="Pfam" id="PF01167"/>
    </source>
</evidence>